<accession>A0A835YA55</accession>
<evidence type="ECO:0000313" key="2">
    <source>
        <dbReference type="EMBL" id="KAG2498841.1"/>
    </source>
</evidence>
<dbReference type="OrthoDB" id="537469at2759"/>
<feature type="compositionally biased region" description="Polar residues" evidence="1">
    <location>
        <begin position="875"/>
        <end position="887"/>
    </location>
</feature>
<dbReference type="Proteomes" id="UP000612055">
    <property type="component" value="Unassembled WGS sequence"/>
</dbReference>
<dbReference type="SUPFAM" id="SSF47473">
    <property type="entry name" value="EF-hand"/>
    <property type="match status" value="1"/>
</dbReference>
<keyword evidence="3" id="KW-1185">Reference proteome</keyword>
<dbReference type="AlphaFoldDB" id="A0A835YA55"/>
<dbReference type="EMBL" id="JAEHOE010000008">
    <property type="protein sequence ID" value="KAG2498841.1"/>
    <property type="molecule type" value="Genomic_DNA"/>
</dbReference>
<feature type="region of interest" description="Disordered" evidence="1">
    <location>
        <begin position="498"/>
        <end position="521"/>
    </location>
</feature>
<gene>
    <name evidence="2" type="ORF">HYH03_003033</name>
</gene>
<evidence type="ECO:0000313" key="3">
    <source>
        <dbReference type="Proteomes" id="UP000612055"/>
    </source>
</evidence>
<dbReference type="Gene3D" id="1.10.238.10">
    <property type="entry name" value="EF-hand"/>
    <property type="match status" value="1"/>
</dbReference>
<reference evidence="2" key="1">
    <citation type="journal article" date="2020" name="bioRxiv">
        <title>Comparative genomics of Chlamydomonas.</title>
        <authorList>
            <person name="Craig R.J."/>
            <person name="Hasan A.R."/>
            <person name="Ness R.W."/>
            <person name="Keightley P.D."/>
        </authorList>
    </citation>
    <scope>NUCLEOTIDE SEQUENCE</scope>
    <source>
        <strain evidence="2">CCAP 11/70</strain>
    </source>
</reference>
<evidence type="ECO:0000256" key="1">
    <source>
        <dbReference type="SAM" id="MobiDB-lite"/>
    </source>
</evidence>
<comment type="caution">
    <text evidence="2">The sequence shown here is derived from an EMBL/GenBank/DDBJ whole genome shotgun (WGS) entry which is preliminary data.</text>
</comment>
<organism evidence="2 3">
    <name type="scientific">Edaphochlamys debaryana</name>
    <dbReference type="NCBI Taxonomy" id="47281"/>
    <lineage>
        <taxon>Eukaryota</taxon>
        <taxon>Viridiplantae</taxon>
        <taxon>Chlorophyta</taxon>
        <taxon>core chlorophytes</taxon>
        <taxon>Chlorophyceae</taxon>
        <taxon>CS clade</taxon>
        <taxon>Chlamydomonadales</taxon>
        <taxon>Chlamydomonadales incertae sedis</taxon>
        <taxon>Edaphochlamys</taxon>
    </lineage>
</organism>
<feature type="region of interest" description="Disordered" evidence="1">
    <location>
        <begin position="669"/>
        <end position="745"/>
    </location>
</feature>
<feature type="region of interest" description="Disordered" evidence="1">
    <location>
        <begin position="875"/>
        <end position="895"/>
    </location>
</feature>
<proteinExistence type="predicted"/>
<dbReference type="InterPro" id="IPR011992">
    <property type="entry name" value="EF-hand-dom_pair"/>
</dbReference>
<protein>
    <submittedName>
        <fullName evidence="2">Uncharacterized protein</fullName>
    </submittedName>
</protein>
<name>A0A835YA55_9CHLO</name>
<sequence length="929" mass="99202">MMSISLSGEQYSMPLPGMGGAPPPGGERYPSGVDMGMMHVTAGQYRQIEMQQDEVLNRASQVQGLLNYLSFLDTASFDRCLGRSGKSVECLSRAPDGGPTPRMFATQSSRVSPRGKGGREEAVRHANLAATRKELAGLGTEEVLERLQQAFKLYADPMLYAHTGRREMSIVGFLRLLRDCRLLDNKLTIVQADAIFTRADAGTDGSDGTRPEPEDATIDFEEFVRCLRGVVRYKYPTASASNPQEAVLLLARRWLLPFARDSTMAPSGAGTNTVNALFSRGTVNLLRRLDPHLKKLFAWYSSIEETDPAKVTWGWVRDHGGTMSSCQFVLALLNFSVLPVLISKNAALDVFSQCEAAHDGDEKNNNMFFPAFLEALAEVALAVGEGSVPRLRTTSSPDELKLLRRYGEACPPPHGPLVQQAYQEVLASRGRDALTLDQHAPYDAEGVRRRNEKLAEAAKRRTEDKMTKGVVERRETMRQRFALTRLRNFYRDVRTTNNNTLWPPERDVSPTHRSGALAGGPSTGGVGLGSDGEAEGVHVAFFDSERAIKTPRAVWIPHAISRRYSFFGGGHGGGTNDGMAPSPSAPGPPNMLVLETPTGASAAVAAGMHRASHMGAAPRPLGHNAGPLASPAAFVRSPKPATYKMAMRIEDRDEHEAILDLAARLPALKRTPSSSAQTKLRADEGGAEASSTARDWYEANKPRATTAPADLHRPRRESHGVHDALAPSASHSHSHPRPHHQLNPLDSTAENEARAGAGAGGLAHAGGGGDAGGAGVGGIVEGLPPMGRMGYPLVRRQLPRVQANAAAMAALAGQDLPPHPFSAVLAAPVATTSGSGPLGPLGPTGPGLAGIVPLGPSPSQLSSLGLVPQASTAASSMRLSQASSTTRRAAVRQRKRVDPMALPTLALPADAGPGREEVEALQDLERFVW</sequence>
<feature type="region of interest" description="Disordered" evidence="1">
    <location>
        <begin position="92"/>
        <end position="120"/>
    </location>
</feature>